<name>A0A813EL70_POLGL</name>
<evidence type="ECO:0000313" key="1">
    <source>
        <dbReference type="EMBL" id="CAE8601402.1"/>
    </source>
</evidence>
<dbReference type="Proteomes" id="UP000626109">
    <property type="component" value="Unassembled WGS sequence"/>
</dbReference>
<organism evidence="1 3">
    <name type="scientific">Polarella glacialis</name>
    <name type="common">Dinoflagellate</name>
    <dbReference type="NCBI Taxonomy" id="89957"/>
    <lineage>
        <taxon>Eukaryota</taxon>
        <taxon>Sar</taxon>
        <taxon>Alveolata</taxon>
        <taxon>Dinophyceae</taxon>
        <taxon>Suessiales</taxon>
        <taxon>Suessiaceae</taxon>
        <taxon>Polarella</taxon>
    </lineage>
</organism>
<reference evidence="1" key="1">
    <citation type="submission" date="2021-02" db="EMBL/GenBank/DDBJ databases">
        <authorList>
            <person name="Dougan E. K."/>
            <person name="Rhodes N."/>
            <person name="Thang M."/>
            <person name="Chan C."/>
        </authorList>
    </citation>
    <scope>NUCLEOTIDE SEQUENCE</scope>
</reference>
<dbReference type="EMBL" id="CAJNNV010013123">
    <property type="protein sequence ID" value="CAE8601402.1"/>
    <property type="molecule type" value="Genomic_DNA"/>
</dbReference>
<sequence>SETAELRELALLDPVFIRKPCFKGPIWHESGKYGPGPGWYCNDGKSVDLSTKLDDHEVKRDCFAGIVWNKDKKKWICVEENVTKLLKSYKESVKILHRGDKTVETLKGLTSQLAVIPELKCDKRGRNAPMACQMLHQDHGKLMIQANVSGAALALLSAKDEQNLKEARRFLTALVADNGGNPDMLIHSVGSLESLAADLNPVQDSPPERRRIAAFMFNLLAEGCQAISPDQCSYISALVGIDADGLGELVFDPPYMAGKKMEAGLQIAWISSCTLKPGAMPAQYRICGGDFLSAVPNSDEDQAYAALFALQSLLREPDAQEDFRDMLKKSINPWLDDKGVSDGVKSLAKSLIS</sequence>
<dbReference type="Proteomes" id="UP000654075">
    <property type="component" value="Unassembled WGS sequence"/>
</dbReference>
<comment type="caution">
    <text evidence="1">The sequence shown here is derived from an EMBL/GenBank/DDBJ whole genome shotgun (WGS) entry which is preliminary data.</text>
</comment>
<accession>A0A813EL70</accession>
<dbReference type="EMBL" id="CAJNNW010008418">
    <property type="protein sequence ID" value="CAE8649997.1"/>
    <property type="molecule type" value="Genomic_DNA"/>
</dbReference>
<dbReference type="AlphaFoldDB" id="A0A813EL70"/>
<protein>
    <submittedName>
        <fullName evidence="1">Uncharacterized protein</fullName>
    </submittedName>
</protein>
<evidence type="ECO:0000313" key="3">
    <source>
        <dbReference type="Proteomes" id="UP000654075"/>
    </source>
</evidence>
<evidence type="ECO:0000313" key="2">
    <source>
        <dbReference type="EMBL" id="CAE8649997.1"/>
    </source>
</evidence>
<gene>
    <name evidence="1" type="ORF">PGLA1383_LOCUS19696</name>
    <name evidence="2" type="ORF">PGLA2088_LOCUS7908</name>
</gene>
<feature type="non-terminal residue" evidence="1">
    <location>
        <position position="1"/>
    </location>
</feature>
<proteinExistence type="predicted"/>
<dbReference type="OrthoDB" id="10464361at2759"/>
<keyword evidence="3" id="KW-1185">Reference proteome</keyword>